<dbReference type="SUPFAM" id="SSF88946">
    <property type="entry name" value="Sigma2 domain of RNA polymerase sigma factors"/>
    <property type="match status" value="1"/>
</dbReference>
<name>A0ABV4V7R2_9BACL</name>
<keyword evidence="3" id="KW-0731">Sigma factor</keyword>
<protein>
    <submittedName>
        <fullName evidence="8">Sigma-70 family RNA polymerase sigma factor</fullName>
    </submittedName>
</protein>
<comment type="similarity">
    <text evidence="1">Belongs to the sigma-70 factor family. ECF subfamily.</text>
</comment>
<dbReference type="SUPFAM" id="SSF88659">
    <property type="entry name" value="Sigma3 and sigma4 domains of RNA polymerase sigma factors"/>
    <property type="match status" value="1"/>
</dbReference>
<dbReference type="InterPro" id="IPR036388">
    <property type="entry name" value="WH-like_DNA-bd_sf"/>
</dbReference>
<dbReference type="PANTHER" id="PTHR43133:SF51">
    <property type="entry name" value="RNA POLYMERASE SIGMA FACTOR"/>
    <property type="match status" value="1"/>
</dbReference>
<evidence type="ECO:0000256" key="2">
    <source>
        <dbReference type="ARBA" id="ARBA00023015"/>
    </source>
</evidence>
<dbReference type="PANTHER" id="PTHR43133">
    <property type="entry name" value="RNA POLYMERASE ECF-TYPE SIGMA FACTO"/>
    <property type="match status" value="1"/>
</dbReference>
<dbReference type="Gene3D" id="1.10.1740.10">
    <property type="match status" value="1"/>
</dbReference>
<keyword evidence="9" id="KW-1185">Reference proteome</keyword>
<dbReference type="InterPro" id="IPR039425">
    <property type="entry name" value="RNA_pol_sigma-70-like"/>
</dbReference>
<keyword evidence="4" id="KW-0238">DNA-binding</keyword>
<evidence type="ECO:0000313" key="8">
    <source>
        <dbReference type="EMBL" id="MFB0845397.1"/>
    </source>
</evidence>
<evidence type="ECO:0000256" key="3">
    <source>
        <dbReference type="ARBA" id="ARBA00023082"/>
    </source>
</evidence>
<evidence type="ECO:0000256" key="5">
    <source>
        <dbReference type="ARBA" id="ARBA00023163"/>
    </source>
</evidence>
<dbReference type="NCBIfam" id="TIGR02937">
    <property type="entry name" value="sigma70-ECF"/>
    <property type="match status" value="1"/>
</dbReference>
<dbReference type="InterPro" id="IPR014284">
    <property type="entry name" value="RNA_pol_sigma-70_dom"/>
</dbReference>
<dbReference type="Pfam" id="PF04542">
    <property type="entry name" value="Sigma70_r2"/>
    <property type="match status" value="1"/>
</dbReference>
<dbReference type="Pfam" id="PF04545">
    <property type="entry name" value="Sigma70_r4"/>
    <property type="match status" value="1"/>
</dbReference>
<evidence type="ECO:0000259" key="6">
    <source>
        <dbReference type="Pfam" id="PF04542"/>
    </source>
</evidence>
<dbReference type="Proteomes" id="UP001575622">
    <property type="component" value="Unassembled WGS sequence"/>
</dbReference>
<evidence type="ECO:0000259" key="7">
    <source>
        <dbReference type="Pfam" id="PF04545"/>
    </source>
</evidence>
<evidence type="ECO:0000313" key="9">
    <source>
        <dbReference type="Proteomes" id="UP001575622"/>
    </source>
</evidence>
<dbReference type="InterPro" id="IPR007630">
    <property type="entry name" value="RNA_pol_sigma70_r4"/>
</dbReference>
<evidence type="ECO:0000256" key="4">
    <source>
        <dbReference type="ARBA" id="ARBA00023125"/>
    </source>
</evidence>
<feature type="domain" description="RNA polymerase sigma-70 region 4" evidence="7">
    <location>
        <begin position="122"/>
        <end position="170"/>
    </location>
</feature>
<dbReference type="EMBL" id="JBHDLN010000014">
    <property type="protein sequence ID" value="MFB0845397.1"/>
    <property type="molecule type" value="Genomic_DNA"/>
</dbReference>
<feature type="domain" description="RNA polymerase sigma-70 region 2" evidence="6">
    <location>
        <begin position="21"/>
        <end position="88"/>
    </location>
</feature>
<proteinExistence type="inferred from homology"/>
<dbReference type="CDD" id="cd06171">
    <property type="entry name" value="Sigma70_r4"/>
    <property type="match status" value="1"/>
</dbReference>
<sequence length="178" mass="20536">MDIEKLVKKAQKGNDKAYLQLFQHFEETIYRTAYVHVGNKEDALDVVQETAYLSFKSIQSLREPQYFKTWLIKIAMNCSMNVLRQRSKIIPFASEETEQLSGGRDDGGDEEIALSVTLNDLIEKLDTNEKSVIMLKYYQDYTIQSIAELMNLPLGSTKTILYRGLNKLRQRLTRGEIS</sequence>
<keyword evidence="2" id="KW-0805">Transcription regulation</keyword>
<dbReference type="InterPro" id="IPR013325">
    <property type="entry name" value="RNA_pol_sigma_r2"/>
</dbReference>
<dbReference type="InterPro" id="IPR013324">
    <property type="entry name" value="RNA_pol_sigma_r3/r4-like"/>
</dbReference>
<reference evidence="8 9" key="1">
    <citation type="submission" date="2024-09" db="EMBL/GenBank/DDBJ databases">
        <authorList>
            <person name="Makale K.P.P."/>
            <person name="Makhzoum A."/>
            <person name="Rantong G."/>
            <person name="Rahube T.O."/>
        </authorList>
    </citation>
    <scope>NUCLEOTIDE SEQUENCE [LARGE SCALE GENOMIC DNA]</scope>
    <source>
        <strain evidence="8 9">KM_D13</strain>
    </source>
</reference>
<comment type="caution">
    <text evidence="8">The sequence shown here is derived from an EMBL/GenBank/DDBJ whole genome shotgun (WGS) entry which is preliminary data.</text>
</comment>
<gene>
    <name evidence="8" type="ORF">ACEU3E_24745</name>
</gene>
<evidence type="ECO:0000256" key="1">
    <source>
        <dbReference type="ARBA" id="ARBA00010641"/>
    </source>
</evidence>
<organism evidence="8 9">
    <name type="scientific">Paenibacillus oleatilyticus</name>
    <dbReference type="NCBI Taxonomy" id="2594886"/>
    <lineage>
        <taxon>Bacteria</taxon>
        <taxon>Bacillati</taxon>
        <taxon>Bacillota</taxon>
        <taxon>Bacilli</taxon>
        <taxon>Bacillales</taxon>
        <taxon>Paenibacillaceae</taxon>
        <taxon>Paenibacillus</taxon>
    </lineage>
</organism>
<keyword evidence="5" id="KW-0804">Transcription</keyword>
<dbReference type="Gene3D" id="1.10.10.10">
    <property type="entry name" value="Winged helix-like DNA-binding domain superfamily/Winged helix DNA-binding domain"/>
    <property type="match status" value="1"/>
</dbReference>
<dbReference type="InterPro" id="IPR007627">
    <property type="entry name" value="RNA_pol_sigma70_r2"/>
</dbReference>
<dbReference type="RefSeq" id="WP_373955534.1">
    <property type="nucleotide sequence ID" value="NZ_JBHDLN010000014.1"/>
</dbReference>
<accession>A0ABV4V7R2</accession>